<evidence type="ECO:0000313" key="1">
    <source>
        <dbReference type="EMBL" id="MBB6437943.1"/>
    </source>
</evidence>
<dbReference type="RefSeq" id="WP_185033658.1">
    <property type="nucleotide sequence ID" value="NZ_BNBN01000009.1"/>
</dbReference>
<dbReference type="Gene3D" id="1.20.120.450">
    <property type="entry name" value="dinb family like domain"/>
    <property type="match status" value="1"/>
</dbReference>
<proteinExistence type="predicted"/>
<dbReference type="InterPro" id="IPR007061">
    <property type="entry name" value="MST-like"/>
</dbReference>
<keyword evidence="2" id="KW-1185">Reference proteome</keyword>
<evidence type="ECO:0000313" key="2">
    <source>
        <dbReference type="Proteomes" id="UP000540423"/>
    </source>
</evidence>
<dbReference type="EMBL" id="JACHEM010000011">
    <property type="protein sequence ID" value="MBB6437943.1"/>
    <property type="molecule type" value="Genomic_DNA"/>
</dbReference>
<accession>A0A7X0HI67</accession>
<reference evidence="1 2" key="1">
    <citation type="submission" date="2020-08" db="EMBL/GenBank/DDBJ databases">
        <title>Genomic Encyclopedia of Type Strains, Phase IV (KMG-IV): sequencing the most valuable type-strain genomes for metagenomic binning, comparative biology and taxonomic classification.</title>
        <authorList>
            <person name="Goeker M."/>
        </authorList>
    </citation>
    <scope>NUCLEOTIDE SEQUENCE [LARGE SCALE GENOMIC DNA]</scope>
    <source>
        <strain evidence="1 2">DSM 40141</strain>
    </source>
</reference>
<dbReference type="Proteomes" id="UP000540423">
    <property type="component" value="Unassembled WGS sequence"/>
</dbReference>
<organism evidence="1 2">
    <name type="scientific">Streptomyces candidus</name>
    <dbReference type="NCBI Taxonomy" id="67283"/>
    <lineage>
        <taxon>Bacteria</taxon>
        <taxon>Bacillati</taxon>
        <taxon>Actinomycetota</taxon>
        <taxon>Actinomycetes</taxon>
        <taxon>Kitasatosporales</taxon>
        <taxon>Streptomycetaceae</taxon>
        <taxon>Streptomyces</taxon>
    </lineage>
</organism>
<dbReference type="InterPro" id="IPR034660">
    <property type="entry name" value="DinB/YfiT-like"/>
</dbReference>
<sequence>MRTRDVLAEGFGRVREAVHEAVDGLTAEELSRQPWPGANTIGWLVWHLARVQDDHVAEVAGRAQVWTGEGWADRFGLPLDTDDIGYGHTAEQMAAVRVQRAADLLGYYDAVHARTLDFVASTGDDDLERIVDKAWNPPVTLGVRLVSVLADDLQHVGQAAYVRGVLRSAAQE</sequence>
<name>A0A7X0HI67_9ACTN</name>
<dbReference type="AlphaFoldDB" id="A0A7X0HI67"/>
<gene>
    <name evidence="1" type="ORF">HNQ79_004447</name>
</gene>
<dbReference type="NCBIfam" id="NF047843">
    <property type="entry name" value="MST_Rv0443"/>
    <property type="match status" value="1"/>
</dbReference>
<dbReference type="SUPFAM" id="SSF109854">
    <property type="entry name" value="DinB/YfiT-like putative metalloenzymes"/>
    <property type="match status" value="1"/>
</dbReference>
<comment type="caution">
    <text evidence="1">The sequence shown here is derived from an EMBL/GenBank/DDBJ whole genome shotgun (WGS) entry which is preliminary data.</text>
</comment>
<dbReference type="Pfam" id="PF04978">
    <property type="entry name" value="MST"/>
    <property type="match status" value="1"/>
</dbReference>
<protein>
    <submittedName>
        <fullName evidence="1">Putative damage-inducible protein DinB</fullName>
    </submittedName>
</protein>